<evidence type="ECO:0000313" key="2">
    <source>
        <dbReference type="Proteomes" id="UP001235939"/>
    </source>
</evidence>
<sequence>MGYRLQPAYTQLIFRTELATTLQFDRHPGLVSGIFIDTSDSFFGFYRCCLNRWRLVLQCILMGEVALRLKTKFNIHFRRICGNWNWKKKKEKNSSPKFLMSVFALKSYSRCIPDGLFKKKHACLSSSGMCFKYQSVFIVLKASTAAAGVIDFVLKSFIITQKYKAIASIFRKNILLLF</sequence>
<reference evidence="1 2" key="1">
    <citation type="submission" date="2022-01" db="EMBL/GenBank/DDBJ databases">
        <title>A chromosomal length assembly of Cordylochernes scorpioides.</title>
        <authorList>
            <person name="Zeh D."/>
            <person name="Zeh J."/>
        </authorList>
    </citation>
    <scope>NUCLEOTIDE SEQUENCE [LARGE SCALE GENOMIC DNA]</scope>
    <source>
        <strain evidence="1">IN4F17</strain>
        <tissue evidence="1">Whole Body</tissue>
    </source>
</reference>
<evidence type="ECO:0000313" key="1">
    <source>
        <dbReference type="EMBL" id="UYV66716.1"/>
    </source>
</evidence>
<protein>
    <submittedName>
        <fullName evidence="1">Uncharacterized protein</fullName>
    </submittedName>
</protein>
<name>A0ABY6KCZ8_9ARAC</name>
<keyword evidence="2" id="KW-1185">Reference proteome</keyword>
<organism evidence="1 2">
    <name type="scientific">Cordylochernes scorpioides</name>
    <dbReference type="NCBI Taxonomy" id="51811"/>
    <lineage>
        <taxon>Eukaryota</taxon>
        <taxon>Metazoa</taxon>
        <taxon>Ecdysozoa</taxon>
        <taxon>Arthropoda</taxon>
        <taxon>Chelicerata</taxon>
        <taxon>Arachnida</taxon>
        <taxon>Pseudoscorpiones</taxon>
        <taxon>Cheliferoidea</taxon>
        <taxon>Chernetidae</taxon>
        <taxon>Cordylochernes</taxon>
    </lineage>
</organism>
<accession>A0ABY6KCZ8</accession>
<dbReference type="EMBL" id="CP092866">
    <property type="protein sequence ID" value="UYV66716.1"/>
    <property type="molecule type" value="Genomic_DNA"/>
</dbReference>
<proteinExistence type="predicted"/>
<dbReference type="Proteomes" id="UP001235939">
    <property type="component" value="Chromosome 04"/>
</dbReference>
<gene>
    <name evidence="1" type="ORF">LAZ67_4002659</name>
</gene>